<evidence type="ECO:0000256" key="6">
    <source>
        <dbReference type="ARBA" id="ARBA00022814"/>
    </source>
</evidence>
<dbReference type="PRINTS" id="PR01959">
    <property type="entry name" value="SBIMPHPHTASE"/>
</dbReference>
<dbReference type="FunFam" id="3.30.540.10:FF:000003">
    <property type="entry name" value="Inositol-1-monophosphatase"/>
    <property type="match status" value="1"/>
</dbReference>
<dbReference type="InterPro" id="IPR000760">
    <property type="entry name" value="Inositol_monophosphatase-like"/>
</dbReference>
<dbReference type="EC" id="3.1.3.25" evidence="9"/>
<keyword evidence="4 8" id="KW-0479">Metal-binding</keyword>
<dbReference type="Pfam" id="PF00459">
    <property type="entry name" value="Inositol_P"/>
    <property type="match status" value="1"/>
</dbReference>
<keyword evidence="7 8" id="KW-0460">Magnesium</keyword>
<keyword evidence="6" id="KW-0889">Transcription antitermination</keyword>
<feature type="binding site" evidence="8">
    <location>
        <position position="215"/>
    </location>
    <ligand>
        <name>Mg(2+)</name>
        <dbReference type="ChEBI" id="CHEBI:18420"/>
        <label>1</label>
        <note>catalytic</note>
    </ligand>
</feature>
<dbReference type="PANTHER" id="PTHR20854:SF4">
    <property type="entry name" value="INOSITOL-1-MONOPHOSPHATASE-RELATED"/>
    <property type="match status" value="1"/>
</dbReference>
<sequence>MSLPPILNRALNASYEGANEIIHFSKRIDNLEVISKGKNDITTNLDKQVEEKVFDYLKQHYPDFGYFGEESGIDGLENKDQYWILDPLDGTRNFVYQYPHYALSLACVIEGKVICAVIIDPVRDEVFCAGKGTGALLNNKRIRASKKNTLTNAMLSNVGHINAEQNYKYSILDSIKELNSYDVTLRRSGCTTLDLAYAASGRIDGFWGYGLQLWDRAAGLFIAQSAGCLISSFNGVPDSYDHDHVIVATPKCFKDLSKCVQKGFQSKE</sequence>
<dbReference type="InterPro" id="IPR033942">
    <property type="entry name" value="IMPase"/>
</dbReference>
<dbReference type="Gene3D" id="3.30.540.10">
    <property type="entry name" value="Fructose-1,6-Bisphosphatase, subunit A, domain 1"/>
    <property type="match status" value="1"/>
</dbReference>
<dbReference type="InterPro" id="IPR022337">
    <property type="entry name" value="Inositol_monophosphatase_SuhB"/>
</dbReference>
<dbReference type="Proteomes" id="UP000252147">
    <property type="component" value="Unassembled WGS sequence"/>
</dbReference>
<feature type="binding site" evidence="8">
    <location>
        <position position="86"/>
    </location>
    <ligand>
        <name>Mg(2+)</name>
        <dbReference type="ChEBI" id="CHEBI:18420"/>
        <label>1</label>
        <note>catalytic</note>
    </ligand>
</feature>
<dbReference type="EMBL" id="QOPD01000005">
    <property type="protein sequence ID" value="RCL38085.1"/>
    <property type="molecule type" value="Genomic_DNA"/>
</dbReference>
<dbReference type="CDD" id="cd01639">
    <property type="entry name" value="IMPase"/>
    <property type="match status" value="1"/>
</dbReference>
<keyword evidence="6" id="KW-0804">Transcription</keyword>
<dbReference type="PROSITE" id="PS00629">
    <property type="entry name" value="IMP_1"/>
    <property type="match status" value="1"/>
</dbReference>
<evidence type="ECO:0000256" key="8">
    <source>
        <dbReference type="PIRSR" id="PIRSR600760-2"/>
    </source>
</evidence>
<dbReference type="GO" id="GO:0031564">
    <property type="term" value="P:transcription antitermination"/>
    <property type="evidence" value="ECO:0007669"/>
    <property type="project" value="UniProtKB-KW"/>
</dbReference>
<name>A0A368BLY0_9GAMM</name>
<evidence type="ECO:0000256" key="4">
    <source>
        <dbReference type="ARBA" id="ARBA00022723"/>
    </source>
</evidence>
<reference evidence="10 11" key="1">
    <citation type="journal article" date="2018" name="Microbiome">
        <title>Fine metagenomic profile of the Mediterranean stratified and mixed water columns revealed by assembly and recruitment.</title>
        <authorList>
            <person name="Haro-Moreno J.M."/>
            <person name="Lopez-Perez M."/>
            <person name="De La Torre J.R."/>
            <person name="Picazo A."/>
            <person name="Camacho A."/>
            <person name="Rodriguez-Valera F."/>
        </authorList>
    </citation>
    <scope>NUCLEOTIDE SEQUENCE [LARGE SCALE GENOMIC DNA]</scope>
    <source>
        <strain evidence="10">MED-G83</strain>
    </source>
</reference>
<dbReference type="PANTHER" id="PTHR20854">
    <property type="entry name" value="INOSITOL MONOPHOSPHATASE"/>
    <property type="match status" value="1"/>
</dbReference>
<accession>A0A368BLY0</accession>
<evidence type="ECO:0000256" key="3">
    <source>
        <dbReference type="ARBA" id="ARBA00009759"/>
    </source>
</evidence>
<dbReference type="AlphaFoldDB" id="A0A368BLY0"/>
<organism evidence="10 11">
    <name type="scientific">SAR86 cluster bacterium</name>
    <dbReference type="NCBI Taxonomy" id="2030880"/>
    <lineage>
        <taxon>Bacteria</taxon>
        <taxon>Pseudomonadati</taxon>
        <taxon>Pseudomonadota</taxon>
        <taxon>Gammaproteobacteria</taxon>
        <taxon>SAR86 cluster</taxon>
    </lineage>
</organism>
<protein>
    <recommendedName>
        <fullName evidence="9">Inositol-1-monophosphatase</fullName>
        <ecNumber evidence="9">3.1.3.25</ecNumber>
    </recommendedName>
</protein>
<evidence type="ECO:0000313" key="10">
    <source>
        <dbReference type="EMBL" id="RCL38085.1"/>
    </source>
</evidence>
<comment type="caution">
    <text evidence="10">The sequence shown here is derived from an EMBL/GenBank/DDBJ whole genome shotgun (WGS) entry which is preliminary data.</text>
</comment>
<comment type="catalytic activity">
    <reaction evidence="1 9">
        <text>a myo-inositol phosphate + H2O = myo-inositol + phosphate</text>
        <dbReference type="Rhea" id="RHEA:24056"/>
        <dbReference type="ChEBI" id="CHEBI:15377"/>
        <dbReference type="ChEBI" id="CHEBI:17268"/>
        <dbReference type="ChEBI" id="CHEBI:43474"/>
        <dbReference type="ChEBI" id="CHEBI:84139"/>
        <dbReference type="EC" id="3.1.3.25"/>
    </reaction>
</comment>
<feature type="binding site" evidence="8">
    <location>
        <position position="89"/>
    </location>
    <ligand>
        <name>Mg(2+)</name>
        <dbReference type="ChEBI" id="CHEBI:18420"/>
        <label>1</label>
        <note>catalytic</note>
    </ligand>
</feature>
<evidence type="ECO:0000313" key="11">
    <source>
        <dbReference type="Proteomes" id="UP000252147"/>
    </source>
</evidence>
<feature type="binding site" evidence="8">
    <location>
        <position position="88"/>
    </location>
    <ligand>
        <name>Mg(2+)</name>
        <dbReference type="ChEBI" id="CHEBI:18420"/>
        <label>1</label>
        <note>catalytic</note>
    </ligand>
</feature>
<keyword evidence="6" id="KW-0805">Transcription regulation</keyword>
<feature type="binding site" evidence="8">
    <location>
        <position position="69"/>
    </location>
    <ligand>
        <name>Mg(2+)</name>
        <dbReference type="ChEBI" id="CHEBI:18420"/>
        <label>1</label>
        <note>catalytic</note>
    </ligand>
</feature>
<dbReference type="GO" id="GO:0046872">
    <property type="term" value="F:metal ion binding"/>
    <property type="evidence" value="ECO:0007669"/>
    <property type="project" value="UniProtKB-KW"/>
</dbReference>
<evidence type="ECO:0000256" key="2">
    <source>
        <dbReference type="ARBA" id="ARBA00001946"/>
    </source>
</evidence>
<dbReference type="Gene3D" id="3.40.190.80">
    <property type="match status" value="1"/>
</dbReference>
<dbReference type="InterPro" id="IPR020583">
    <property type="entry name" value="Inositol_monoP_metal-BS"/>
</dbReference>
<dbReference type="GO" id="GO:0008934">
    <property type="term" value="F:inositol monophosphate 1-phosphatase activity"/>
    <property type="evidence" value="ECO:0007669"/>
    <property type="project" value="InterPro"/>
</dbReference>
<comment type="similarity">
    <text evidence="3 9">Belongs to the inositol monophosphatase superfamily.</text>
</comment>
<dbReference type="PRINTS" id="PR00377">
    <property type="entry name" value="IMPHPHTASES"/>
</dbReference>
<proteinExistence type="inferred from homology"/>
<evidence type="ECO:0000256" key="7">
    <source>
        <dbReference type="ARBA" id="ARBA00022842"/>
    </source>
</evidence>
<dbReference type="GO" id="GO:0007165">
    <property type="term" value="P:signal transduction"/>
    <property type="evidence" value="ECO:0007669"/>
    <property type="project" value="TreeGrafter"/>
</dbReference>
<evidence type="ECO:0000256" key="9">
    <source>
        <dbReference type="RuleBase" id="RU364068"/>
    </source>
</evidence>
<gene>
    <name evidence="10" type="ORF">DBW97_03370</name>
</gene>
<evidence type="ECO:0000256" key="5">
    <source>
        <dbReference type="ARBA" id="ARBA00022801"/>
    </source>
</evidence>
<dbReference type="GO" id="GO:0006020">
    <property type="term" value="P:inositol metabolic process"/>
    <property type="evidence" value="ECO:0007669"/>
    <property type="project" value="TreeGrafter"/>
</dbReference>
<comment type="cofactor">
    <cofactor evidence="2 8 9">
        <name>Mg(2+)</name>
        <dbReference type="ChEBI" id="CHEBI:18420"/>
    </cofactor>
</comment>
<dbReference type="SUPFAM" id="SSF56655">
    <property type="entry name" value="Carbohydrate phosphatase"/>
    <property type="match status" value="1"/>
</dbReference>
<evidence type="ECO:0000256" key="1">
    <source>
        <dbReference type="ARBA" id="ARBA00001033"/>
    </source>
</evidence>
<keyword evidence="5 9" id="KW-0378">Hydrolase</keyword>